<dbReference type="AlphaFoldDB" id="A0A420RWG9"/>
<evidence type="ECO:0000313" key="1">
    <source>
        <dbReference type="EMBL" id="RKL21406.1"/>
    </source>
</evidence>
<proteinExistence type="predicted"/>
<dbReference type="EMBL" id="MRDB01000137">
    <property type="protein sequence ID" value="RKL21406.1"/>
    <property type="molecule type" value="Genomic_DNA"/>
</dbReference>
<accession>A0A420RWG9</accession>
<dbReference type="Gene3D" id="3.30.2000.20">
    <property type="match status" value="1"/>
</dbReference>
<sequence length="134" mass="14449">MSIVAIETALEERLLTLATPPPIAWEDVAFEPTTGQGYLRVHHLHNHPRDLFIEGGPAELPGIFQVDVVWPAGQGKVEAKQVAEQVAALFAPVQALDAGNHRIELAQTPAIAGGMPDEGWYTVPVSINWLAMPA</sequence>
<protein>
    <submittedName>
        <fullName evidence="1">Uncharacterized protein</fullName>
    </submittedName>
</protein>
<name>A0A420RWG9_GIBIN</name>
<dbReference type="InterPro" id="IPR025395">
    <property type="entry name" value="Phage_tail_terminator-like"/>
</dbReference>
<dbReference type="Proteomes" id="UP000283569">
    <property type="component" value="Unassembled WGS sequence"/>
</dbReference>
<gene>
    <name evidence="1" type="ORF">BFJ72_g14879</name>
</gene>
<comment type="caution">
    <text evidence="1">The sequence shown here is derived from an EMBL/GenBank/DDBJ whole genome shotgun (WGS) entry which is preliminary data.</text>
</comment>
<dbReference type="Pfam" id="PF13554">
    <property type="entry name" value="Phage_tail_terminator_5"/>
    <property type="match status" value="1"/>
</dbReference>
<evidence type="ECO:0000313" key="2">
    <source>
        <dbReference type="Proteomes" id="UP000283569"/>
    </source>
</evidence>
<reference evidence="1 2" key="1">
    <citation type="journal article" date="2018" name="Sci. Rep.">
        <title>Characterisation of pathogen-specific regions and novel effector candidates in Fusarium oxysporum f. sp. cepae.</title>
        <authorList>
            <person name="Armitage A.D."/>
            <person name="Taylor A."/>
            <person name="Sobczyk M.K."/>
            <person name="Baxter L."/>
            <person name="Greenfield B.P."/>
            <person name="Bates H.J."/>
            <person name="Wilson F."/>
            <person name="Jackson A.C."/>
            <person name="Ott S."/>
            <person name="Harrison R.J."/>
            <person name="Clarkson J.P."/>
        </authorList>
    </citation>
    <scope>NUCLEOTIDE SEQUENCE [LARGE SCALE GENOMIC DNA]</scope>
    <source>
        <strain evidence="1 2">Fp_A8</strain>
    </source>
</reference>
<organism evidence="1 2">
    <name type="scientific">Gibberella intermedia</name>
    <name type="common">Bulb rot disease fungus</name>
    <name type="synonym">Fusarium proliferatum</name>
    <dbReference type="NCBI Taxonomy" id="948311"/>
    <lineage>
        <taxon>Eukaryota</taxon>
        <taxon>Fungi</taxon>
        <taxon>Dikarya</taxon>
        <taxon>Ascomycota</taxon>
        <taxon>Pezizomycotina</taxon>
        <taxon>Sordariomycetes</taxon>
        <taxon>Hypocreomycetidae</taxon>
        <taxon>Hypocreales</taxon>
        <taxon>Nectriaceae</taxon>
        <taxon>Fusarium</taxon>
        <taxon>Fusarium fujikuroi species complex</taxon>
    </lineage>
</organism>